<dbReference type="PROSITE" id="PS00921">
    <property type="entry name" value="NITRIL_CHT_2"/>
    <property type="match status" value="1"/>
</dbReference>
<organism evidence="3 4">
    <name type="scientific">Pedobacter frigidisoli</name>
    <dbReference type="NCBI Taxonomy" id="2530455"/>
    <lineage>
        <taxon>Bacteria</taxon>
        <taxon>Pseudomonadati</taxon>
        <taxon>Bacteroidota</taxon>
        <taxon>Sphingobacteriia</taxon>
        <taxon>Sphingobacteriales</taxon>
        <taxon>Sphingobacteriaceae</taxon>
        <taxon>Pedobacter</taxon>
    </lineage>
</organism>
<keyword evidence="3" id="KW-0378">Hydrolase</keyword>
<dbReference type="PROSITE" id="PS50263">
    <property type="entry name" value="CN_HYDROLASE"/>
    <property type="match status" value="1"/>
</dbReference>
<comment type="similarity">
    <text evidence="1">Belongs to the carbon-nitrogen hydrolase superfamily. Nitrilase family.</text>
</comment>
<dbReference type="InterPro" id="IPR000132">
    <property type="entry name" value="Nitrilase/CN_hydratase_CS"/>
</dbReference>
<dbReference type="RefSeq" id="WP_131559849.1">
    <property type="nucleotide sequence ID" value="NZ_SJSN01000010.1"/>
</dbReference>
<evidence type="ECO:0000313" key="3">
    <source>
        <dbReference type="EMBL" id="TCD07653.1"/>
    </source>
</evidence>
<proteinExistence type="inferred from homology"/>
<dbReference type="Gene3D" id="3.60.110.10">
    <property type="entry name" value="Carbon-nitrogen hydrolase"/>
    <property type="match status" value="1"/>
</dbReference>
<dbReference type="InterPro" id="IPR003010">
    <property type="entry name" value="C-N_Hydrolase"/>
</dbReference>
<protein>
    <submittedName>
        <fullName evidence="3">Carbon-nitrogen hydrolase family protein</fullName>
    </submittedName>
</protein>
<comment type="caution">
    <text evidence="3">The sequence shown here is derived from an EMBL/GenBank/DDBJ whole genome shotgun (WGS) entry which is preliminary data.</text>
</comment>
<dbReference type="Pfam" id="PF00795">
    <property type="entry name" value="CN_hydrolase"/>
    <property type="match status" value="1"/>
</dbReference>
<dbReference type="InterPro" id="IPR036526">
    <property type="entry name" value="C-N_Hydrolase_sf"/>
</dbReference>
<dbReference type="EMBL" id="SJSN01000010">
    <property type="protein sequence ID" value="TCD07653.1"/>
    <property type="molecule type" value="Genomic_DNA"/>
</dbReference>
<dbReference type="PANTHER" id="PTHR46044:SF1">
    <property type="entry name" value="CN HYDROLASE DOMAIN-CONTAINING PROTEIN"/>
    <property type="match status" value="1"/>
</dbReference>
<evidence type="ECO:0000256" key="1">
    <source>
        <dbReference type="ARBA" id="ARBA00008129"/>
    </source>
</evidence>
<keyword evidence="4" id="KW-1185">Reference proteome</keyword>
<dbReference type="Proteomes" id="UP000291485">
    <property type="component" value="Unassembled WGS sequence"/>
</dbReference>
<gene>
    <name evidence="3" type="ORF">EZ449_14045</name>
</gene>
<dbReference type="SUPFAM" id="SSF56317">
    <property type="entry name" value="Carbon-nitrogen hydrolase"/>
    <property type="match status" value="1"/>
</dbReference>
<accession>A0A4R0P5E9</accession>
<evidence type="ECO:0000313" key="4">
    <source>
        <dbReference type="Proteomes" id="UP000291485"/>
    </source>
</evidence>
<dbReference type="CDD" id="cd07564">
    <property type="entry name" value="nitrilases_CHs"/>
    <property type="match status" value="1"/>
</dbReference>
<reference evidence="3 4" key="1">
    <citation type="submission" date="2019-02" db="EMBL/GenBank/DDBJ databases">
        <title>Pedobacter sp. RP-3-11 sp. nov., isolated from Arctic soil.</title>
        <authorList>
            <person name="Dahal R.H."/>
        </authorList>
    </citation>
    <scope>NUCLEOTIDE SEQUENCE [LARGE SCALE GENOMIC DNA]</scope>
    <source>
        <strain evidence="3 4">RP-3-11</strain>
    </source>
</reference>
<dbReference type="InterPro" id="IPR044149">
    <property type="entry name" value="Nitrilases_CHs"/>
</dbReference>
<sequence>MNTTLTIGMAQIAPVFLNREATTEKMLGYIAEAASQHCDLVVFGEALLPGYPFWVELTGGAIFNSPVQKELYAYYAYQAVSVSSGDLDVFCRMAKERKIMIVFGFIERTPDTGNHTLHCSLVNIGTNGEIQYIHRKLMPTYEERLVWAGGDGHGLQVSKFGTFTIGALNCWENWMPLVRSALYAQGEDLHVALWPGNVRNTSEITRFIALESRSFVVSVGGLLEQKDISSSLPYADRMISGSSEWLADGGSCIAGPDGTWIVAPVAKTEGLIIATIDHHRVMEERQNFDPSGHYSRPDVLQLSVNRKRITSATFKEE</sequence>
<evidence type="ECO:0000259" key="2">
    <source>
        <dbReference type="PROSITE" id="PS50263"/>
    </source>
</evidence>
<name>A0A4R0P5E9_9SPHI</name>
<dbReference type="PANTHER" id="PTHR46044">
    <property type="entry name" value="NITRILASE"/>
    <property type="match status" value="1"/>
</dbReference>
<dbReference type="AlphaFoldDB" id="A0A4R0P5E9"/>
<dbReference type="OrthoDB" id="9811121at2"/>
<feature type="domain" description="CN hydrolase" evidence="2">
    <location>
        <begin position="5"/>
        <end position="278"/>
    </location>
</feature>
<dbReference type="GO" id="GO:0000257">
    <property type="term" value="F:nitrilase activity"/>
    <property type="evidence" value="ECO:0007669"/>
    <property type="project" value="UniProtKB-ARBA"/>
</dbReference>